<evidence type="ECO:0000256" key="2">
    <source>
        <dbReference type="ARBA" id="ARBA00023136"/>
    </source>
</evidence>
<comment type="subcellular location">
    <subcellularLocation>
        <location evidence="1">Membrane</location>
    </subcellularLocation>
</comment>
<dbReference type="Proteomes" id="UP001501598">
    <property type="component" value="Unassembled WGS sequence"/>
</dbReference>
<keyword evidence="2 4" id="KW-0472">Membrane</keyword>
<gene>
    <name evidence="5" type="ORF">GCM10023175_34880</name>
</gene>
<proteinExistence type="predicted"/>
<keyword evidence="4" id="KW-0812">Transmembrane</keyword>
<comment type="caution">
    <text evidence="5">The sequence shown here is derived from an EMBL/GenBank/DDBJ whole genome shotgun (WGS) entry which is preliminary data.</text>
</comment>
<reference evidence="6" key="1">
    <citation type="journal article" date="2019" name="Int. J. Syst. Evol. Microbiol.">
        <title>The Global Catalogue of Microorganisms (GCM) 10K type strain sequencing project: providing services to taxonomists for standard genome sequencing and annotation.</title>
        <authorList>
            <consortium name="The Broad Institute Genomics Platform"/>
            <consortium name="The Broad Institute Genome Sequencing Center for Infectious Disease"/>
            <person name="Wu L."/>
            <person name="Ma J."/>
        </authorList>
    </citation>
    <scope>NUCLEOTIDE SEQUENCE [LARGE SCALE GENOMIC DNA]</scope>
    <source>
        <strain evidence="6">JCM 17906</strain>
    </source>
</reference>
<evidence type="ECO:0000256" key="4">
    <source>
        <dbReference type="SAM" id="Phobius"/>
    </source>
</evidence>
<protein>
    <recommendedName>
        <fullName evidence="7">Mce-associated membrane protein</fullName>
    </recommendedName>
</protein>
<dbReference type="RefSeq" id="WP_345419160.1">
    <property type="nucleotide sequence ID" value="NZ_BAABGT010000040.1"/>
</dbReference>
<dbReference type="EMBL" id="BAABGT010000040">
    <property type="protein sequence ID" value="GAA4548482.1"/>
    <property type="molecule type" value="Genomic_DNA"/>
</dbReference>
<dbReference type="PANTHER" id="PTHR37042">
    <property type="entry name" value="OUTER MEMBRANE PROTEIN RV1973"/>
    <property type="match status" value="1"/>
</dbReference>
<dbReference type="PANTHER" id="PTHR37042:SF4">
    <property type="entry name" value="OUTER MEMBRANE PROTEIN RV1973"/>
    <property type="match status" value="1"/>
</dbReference>
<name>A0ABP8RUB6_9PSEU</name>
<evidence type="ECO:0000313" key="6">
    <source>
        <dbReference type="Proteomes" id="UP001501598"/>
    </source>
</evidence>
<feature type="transmembrane region" description="Helical" evidence="4">
    <location>
        <begin position="39"/>
        <end position="61"/>
    </location>
</feature>
<sequence>MSEKTEKDIDGENPVGMPDPVASTSSREEPAAPRRSRGMVAALGVALVALVVGATFGGMLLHQRSLETARAEAREAASLAAQQLLSYDYRSLDRDVDLRLDQLTGDFRERYRSMVAGTVAPAAAAQQVVTTSTVVGSSVVAVPDVDHVTLLLFLNQSSEAPSLAQPLLTGSRVQLSLERVDGRWLTADIQPV</sequence>
<evidence type="ECO:0000313" key="5">
    <source>
        <dbReference type="EMBL" id="GAA4548482.1"/>
    </source>
</evidence>
<accession>A0ABP8RUB6</accession>
<keyword evidence="6" id="KW-1185">Reference proteome</keyword>
<organism evidence="5 6">
    <name type="scientific">Pseudonocardia xishanensis</name>
    <dbReference type="NCBI Taxonomy" id="630995"/>
    <lineage>
        <taxon>Bacteria</taxon>
        <taxon>Bacillati</taxon>
        <taxon>Actinomycetota</taxon>
        <taxon>Actinomycetes</taxon>
        <taxon>Pseudonocardiales</taxon>
        <taxon>Pseudonocardiaceae</taxon>
        <taxon>Pseudonocardia</taxon>
    </lineage>
</organism>
<evidence type="ECO:0000256" key="3">
    <source>
        <dbReference type="SAM" id="MobiDB-lite"/>
    </source>
</evidence>
<feature type="region of interest" description="Disordered" evidence="3">
    <location>
        <begin position="1"/>
        <end position="35"/>
    </location>
</feature>
<feature type="compositionally biased region" description="Basic and acidic residues" evidence="3">
    <location>
        <begin position="1"/>
        <end position="10"/>
    </location>
</feature>
<evidence type="ECO:0008006" key="7">
    <source>
        <dbReference type="Google" id="ProtNLM"/>
    </source>
</evidence>
<keyword evidence="4" id="KW-1133">Transmembrane helix</keyword>
<evidence type="ECO:0000256" key="1">
    <source>
        <dbReference type="ARBA" id="ARBA00004370"/>
    </source>
</evidence>